<proteinExistence type="predicted"/>
<keyword evidence="1" id="KW-0472">Membrane</keyword>
<feature type="transmembrane region" description="Helical" evidence="1">
    <location>
        <begin position="41"/>
        <end position="60"/>
    </location>
</feature>
<feature type="transmembrane region" description="Helical" evidence="1">
    <location>
        <begin position="278"/>
        <end position="297"/>
    </location>
</feature>
<evidence type="ECO:0000313" key="2">
    <source>
        <dbReference type="EMBL" id="MBV3382714.1"/>
    </source>
</evidence>
<keyword evidence="5" id="KW-1185">Reference proteome</keyword>
<dbReference type="Proteomes" id="UP001196408">
    <property type="component" value="Unassembled WGS sequence"/>
</dbReference>
<accession>A0AAW4MTG3</accession>
<evidence type="ECO:0000313" key="4">
    <source>
        <dbReference type="Proteomes" id="UP001196408"/>
    </source>
</evidence>
<keyword evidence="1" id="KW-1133">Transmembrane helix</keyword>
<dbReference type="Proteomes" id="UP001197492">
    <property type="component" value="Unassembled WGS sequence"/>
</dbReference>
<dbReference type="EMBL" id="JAHOEL010000028">
    <property type="protein sequence ID" value="MBV3392770.1"/>
    <property type="molecule type" value="Genomic_DNA"/>
</dbReference>
<feature type="transmembrane region" description="Helical" evidence="1">
    <location>
        <begin position="184"/>
        <end position="205"/>
    </location>
</feature>
<feature type="transmembrane region" description="Helical" evidence="1">
    <location>
        <begin position="161"/>
        <end position="178"/>
    </location>
</feature>
<dbReference type="RefSeq" id="WP_217747560.1">
    <property type="nucleotide sequence ID" value="NZ_JAHOEB010000027.1"/>
</dbReference>
<dbReference type="EMBL" id="JAHOEF010000028">
    <property type="protein sequence ID" value="MBV3382714.1"/>
    <property type="molecule type" value="Genomic_DNA"/>
</dbReference>
<name>A0AAW4MTG3_9FIRM</name>
<feature type="transmembrane region" description="Helical" evidence="1">
    <location>
        <begin position="217"/>
        <end position="236"/>
    </location>
</feature>
<feature type="transmembrane region" description="Helical" evidence="1">
    <location>
        <begin position="248"/>
        <end position="266"/>
    </location>
</feature>
<gene>
    <name evidence="2" type="ORF">KSV97_05660</name>
    <name evidence="3" type="ORF">KSW06_05825</name>
</gene>
<keyword evidence="1" id="KW-0812">Transmembrane</keyword>
<feature type="transmembrane region" description="Helical" evidence="1">
    <location>
        <begin position="12"/>
        <end position="35"/>
    </location>
</feature>
<organism evidence="2 4">
    <name type="scientific">Catenibacterium mitsuokai</name>
    <dbReference type="NCBI Taxonomy" id="100886"/>
    <lineage>
        <taxon>Bacteria</taxon>
        <taxon>Bacillati</taxon>
        <taxon>Bacillota</taxon>
        <taxon>Erysipelotrichia</taxon>
        <taxon>Erysipelotrichales</taxon>
        <taxon>Coprobacillaceae</taxon>
        <taxon>Catenibacterium</taxon>
    </lineage>
</organism>
<protein>
    <submittedName>
        <fullName evidence="2">Uncharacterized protein</fullName>
    </submittedName>
</protein>
<comment type="caution">
    <text evidence="2">The sequence shown here is derived from an EMBL/GenBank/DDBJ whole genome shotgun (WGS) entry which is preliminary data.</text>
</comment>
<reference evidence="2 5" key="1">
    <citation type="submission" date="2021-06" db="EMBL/GenBank/DDBJ databases">
        <title>Collection of gut derived symbiotic bacterial strains cultured from healthy donors.</title>
        <authorList>
            <person name="Lin H."/>
            <person name="Littmann E."/>
            <person name="Pamer E.G."/>
        </authorList>
    </citation>
    <scope>NUCLEOTIDE SEQUENCE</scope>
    <source>
        <strain evidence="3 5">MSK.21.70</strain>
        <strain evidence="2">MSK.21.82</strain>
    </source>
</reference>
<sequence>MNRDVTYKDSLLFHISTMKFLCPVFGIIMLVLGFIEAKDGYYVITGLGVIGLLLMIYITLKVNKKKTFSYMMTEDDITFKEGNNEKKYAYEDITKLVDDGKTLTIYSKEGVIAQLSSLEFEVADLAELVEECTDHKIPYEDVEGTKEAPSRMPSVSVTKPVMLVLTLIQLVSLVAGMIGALDSLIVGGLISIVVPVLAGIYYLGLTAEGNQPAIKELYGLFFGNFIIPTITGWLILFTKYAMENTRPVIYATIIVFLIIFVFYRWIGEKAGLPRDALFTCFLVIFIPLALCWINDPLAKVTNTEECVITKTEHYTTKFSQVYHFNVKTGKKKFTYRATAKEFKEYKKGDTITIVTKTGPFAVSYKEIKK</sequence>
<evidence type="ECO:0000313" key="3">
    <source>
        <dbReference type="EMBL" id="MBV3392770.1"/>
    </source>
</evidence>
<evidence type="ECO:0000313" key="5">
    <source>
        <dbReference type="Proteomes" id="UP001197492"/>
    </source>
</evidence>
<evidence type="ECO:0000256" key="1">
    <source>
        <dbReference type="SAM" id="Phobius"/>
    </source>
</evidence>
<dbReference type="AlphaFoldDB" id="A0AAW4MTG3"/>